<dbReference type="GO" id="GO:0009733">
    <property type="term" value="P:response to auxin"/>
    <property type="evidence" value="ECO:0007669"/>
    <property type="project" value="InterPro"/>
</dbReference>
<dbReference type="Proteomes" id="UP000325577">
    <property type="component" value="Linkage Group LG12"/>
</dbReference>
<comment type="similarity">
    <text evidence="1">Belongs to the ARG7 family.</text>
</comment>
<evidence type="ECO:0000256" key="1">
    <source>
        <dbReference type="ARBA" id="ARBA00006974"/>
    </source>
</evidence>
<evidence type="ECO:0000313" key="2">
    <source>
        <dbReference type="EMBL" id="KAA8541597.1"/>
    </source>
</evidence>
<dbReference type="EMBL" id="CM018035">
    <property type="protein sequence ID" value="KAA8541597.1"/>
    <property type="molecule type" value="Genomic_DNA"/>
</dbReference>
<evidence type="ECO:0008006" key="4">
    <source>
        <dbReference type="Google" id="ProtNLM"/>
    </source>
</evidence>
<evidence type="ECO:0000313" key="3">
    <source>
        <dbReference type="Proteomes" id="UP000325577"/>
    </source>
</evidence>
<dbReference type="OrthoDB" id="754837at2759"/>
<reference evidence="2 3" key="1">
    <citation type="submission" date="2019-09" db="EMBL/GenBank/DDBJ databases">
        <title>A chromosome-level genome assembly of the Chinese tupelo Nyssa sinensis.</title>
        <authorList>
            <person name="Yang X."/>
            <person name="Kang M."/>
            <person name="Yang Y."/>
            <person name="Xiong H."/>
            <person name="Wang M."/>
            <person name="Zhang Z."/>
            <person name="Wang Z."/>
            <person name="Wu H."/>
            <person name="Ma T."/>
            <person name="Liu J."/>
            <person name="Xi Z."/>
        </authorList>
    </citation>
    <scope>NUCLEOTIDE SEQUENCE [LARGE SCALE GENOMIC DNA]</scope>
    <source>
        <strain evidence="2">J267</strain>
        <tissue evidence="2">Leaf</tissue>
    </source>
</reference>
<name>A0A5J5BIF9_9ASTE</name>
<dbReference type="PANTHER" id="PTHR31374:SF32">
    <property type="entry name" value="SAUR FAMILY PROTEIN"/>
    <property type="match status" value="1"/>
</dbReference>
<protein>
    <recommendedName>
        <fullName evidence="4">Auxin-responsive protein</fullName>
    </recommendedName>
</protein>
<gene>
    <name evidence="2" type="ORF">F0562_022749</name>
</gene>
<dbReference type="PANTHER" id="PTHR31374">
    <property type="entry name" value="AUXIN-INDUCED PROTEIN-LIKE-RELATED"/>
    <property type="match status" value="1"/>
</dbReference>
<organism evidence="2 3">
    <name type="scientific">Nyssa sinensis</name>
    <dbReference type="NCBI Taxonomy" id="561372"/>
    <lineage>
        <taxon>Eukaryota</taxon>
        <taxon>Viridiplantae</taxon>
        <taxon>Streptophyta</taxon>
        <taxon>Embryophyta</taxon>
        <taxon>Tracheophyta</taxon>
        <taxon>Spermatophyta</taxon>
        <taxon>Magnoliopsida</taxon>
        <taxon>eudicotyledons</taxon>
        <taxon>Gunneridae</taxon>
        <taxon>Pentapetalae</taxon>
        <taxon>asterids</taxon>
        <taxon>Cornales</taxon>
        <taxon>Nyssaceae</taxon>
        <taxon>Nyssa</taxon>
    </lineage>
</organism>
<sequence length="107" mass="12383">MGGKASKFSWMIGVTGVKRLREPPLTTRKGYIPVSVGMNDETKRFMVHTTALRDPDFLELLCKTADEYGFSNKGVLRIPYEAKDFEDWMITRAKQKMLRFQFRDSQA</sequence>
<accession>A0A5J5BIF9</accession>
<dbReference type="InterPro" id="IPR003676">
    <property type="entry name" value="SAUR_fam"/>
</dbReference>
<keyword evidence="3" id="KW-1185">Reference proteome</keyword>
<dbReference type="Pfam" id="PF02519">
    <property type="entry name" value="Auxin_inducible"/>
    <property type="match status" value="1"/>
</dbReference>
<dbReference type="AlphaFoldDB" id="A0A5J5BIF9"/>
<proteinExistence type="inferred from homology"/>